<reference evidence="7" key="1">
    <citation type="submission" date="2018-11" db="EMBL/GenBank/DDBJ databases">
        <authorList>
            <person name="Alioto T."/>
            <person name="Alioto T."/>
        </authorList>
    </citation>
    <scope>NUCLEOTIDE SEQUENCE</scope>
</reference>
<dbReference type="EMBL" id="UYJE01004211">
    <property type="protein sequence ID" value="VDI25965.1"/>
    <property type="molecule type" value="Genomic_DNA"/>
</dbReference>
<dbReference type="PRINTS" id="PR02001">
    <property type="entry name" value="GCR1CAMPR"/>
</dbReference>
<evidence type="ECO:0000259" key="6">
    <source>
        <dbReference type="PROSITE" id="PS50261"/>
    </source>
</evidence>
<dbReference type="Proteomes" id="UP000596742">
    <property type="component" value="Unassembled WGS sequence"/>
</dbReference>
<evidence type="ECO:0000256" key="5">
    <source>
        <dbReference type="SAM" id="Phobius"/>
    </source>
</evidence>
<dbReference type="InterPro" id="IPR000848">
    <property type="entry name" value="GPCR_cAMP"/>
</dbReference>
<feature type="transmembrane region" description="Helical" evidence="5">
    <location>
        <begin position="222"/>
        <end position="246"/>
    </location>
</feature>
<dbReference type="SUPFAM" id="SSF81321">
    <property type="entry name" value="Family A G protein-coupled receptor-like"/>
    <property type="match status" value="1"/>
</dbReference>
<dbReference type="Gene3D" id="1.20.1070.10">
    <property type="entry name" value="Rhodopsin 7-helix transmembrane proteins"/>
    <property type="match status" value="1"/>
</dbReference>
<gene>
    <name evidence="7" type="ORF">MGAL_10B015452</name>
</gene>
<dbReference type="PANTHER" id="PTHR23112:SF43">
    <property type="entry name" value="CYCLIC AMP RECEPTOR-LIKE PROTEIN A"/>
    <property type="match status" value="1"/>
</dbReference>
<feature type="domain" description="G-protein coupled receptors family 2 profile 2" evidence="6">
    <location>
        <begin position="37"/>
        <end position="248"/>
    </location>
</feature>
<keyword evidence="8" id="KW-1185">Reference proteome</keyword>
<evidence type="ECO:0000256" key="2">
    <source>
        <dbReference type="ARBA" id="ARBA00022692"/>
    </source>
</evidence>
<dbReference type="Pfam" id="PF05462">
    <property type="entry name" value="Dicty_CAR"/>
    <property type="match status" value="1"/>
</dbReference>
<feature type="transmembrane region" description="Helical" evidence="5">
    <location>
        <begin position="193"/>
        <end position="210"/>
    </location>
</feature>
<dbReference type="GO" id="GO:0007189">
    <property type="term" value="P:adenylate cyclase-activating G protein-coupled receptor signaling pathway"/>
    <property type="evidence" value="ECO:0007669"/>
    <property type="project" value="TreeGrafter"/>
</dbReference>
<accession>A0A8B6DYC9</accession>
<evidence type="ECO:0000313" key="7">
    <source>
        <dbReference type="EMBL" id="VDI25965.1"/>
    </source>
</evidence>
<dbReference type="PRINTS" id="PR00247">
    <property type="entry name" value="GPCRCAMP"/>
</dbReference>
<dbReference type="GO" id="GO:0004930">
    <property type="term" value="F:G protein-coupled receptor activity"/>
    <property type="evidence" value="ECO:0007669"/>
    <property type="project" value="InterPro"/>
</dbReference>
<dbReference type="GO" id="GO:0007166">
    <property type="term" value="P:cell surface receptor signaling pathway"/>
    <property type="evidence" value="ECO:0007669"/>
    <property type="project" value="InterPro"/>
</dbReference>
<comment type="subcellular location">
    <subcellularLocation>
        <location evidence="1">Membrane</location>
        <topology evidence="1">Multi-pass membrane protein</topology>
    </subcellularLocation>
</comment>
<keyword evidence="3 5" id="KW-1133">Transmembrane helix</keyword>
<dbReference type="PANTHER" id="PTHR23112">
    <property type="entry name" value="G PROTEIN-COUPLED RECEPTOR 157-RELATED"/>
    <property type="match status" value="1"/>
</dbReference>
<organism evidence="7 8">
    <name type="scientific">Mytilus galloprovincialis</name>
    <name type="common">Mediterranean mussel</name>
    <dbReference type="NCBI Taxonomy" id="29158"/>
    <lineage>
        <taxon>Eukaryota</taxon>
        <taxon>Metazoa</taxon>
        <taxon>Spiralia</taxon>
        <taxon>Lophotrochozoa</taxon>
        <taxon>Mollusca</taxon>
        <taxon>Bivalvia</taxon>
        <taxon>Autobranchia</taxon>
        <taxon>Pteriomorphia</taxon>
        <taxon>Mytilida</taxon>
        <taxon>Mytiloidea</taxon>
        <taxon>Mytilidae</taxon>
        <taxon>Mytilinae</taxon>
        <taxon>Mytilus</taxon>
    </lineage>
</organism>
<dbReference type="OrthoDB" id="100006at2759"/>
<name>A0A8B6DYC9_MYTGA</name>
<feature type="transmembrane region" description="Helical" evidence="5">
    <location>
        <begin position="64"/>
        <end position="87"/>
    </location>
</feature>
<feature type="transmembrane region" description="Helical" evidence="5">
    <location>
        <begin position="31"/>
        <end position="52"/>
    </location>
</feature>
<feature type="transmembrane region" description="Helical" evidence="5">
    <location>
        <begin position="139"/>
        <end position="162"/>
    </location>
</feature>
<comment type="caution">
    <text evidence="7">The sequence shown here is derived from an EMBL/GenBank/DDBJ whole genome shotgun (WGS) entry which is preliminary data.</text>
</comment>
<sequence>MENVTELECTLFPDNPHQCDVVIAVRRTTGALSLVGCIAAFFVSIAYLMGGLVPDGATCHFQAWFLQFFDFSVLLWVACITFNLFMNVVRRTTTEKFEWLYHVFCWGVSLVLSLLPFINDHYGPAGAWCWIESDIGWRVGIYYGPLFVILIGLVITYLYIVYSLYRKASSWQGTYDPDTERQKQMLKEDIKPLTAYPFVYIAVSIFPLINRIQNAVAPDSPVFALVVLQALSSPLQGAVNAVVYGLDRETFSRLTPSQIKIAIQRKFQRNEGIQEYTPNYDMAQSIEHAEDHGPEHQDY</sequence>
<dbReference type="InterPro" id="IPR017981">
    <property type="entry name" value="GPCR_2-like_7TM"/>
</dbReference>
<dbReference type="InterPro" id="IPR022343">
    <property type="entry name" value="GCR1-cAMP_receptor"/>
</dbReference>
<evidence type="ECO:0000256" key="1">
    <source>
        <dbReference type="ARBA" id="ARBA00004141"/>
    </source>
</evidence>
<evidence type="ECO:0000256" key="4">
    <source>
        <dbReference type="ARBA" id="ARBA00023136"/>
    </source>
</evidence>
<dbReference type="PROSITE" id="PS50261">
    <property type="entry name" value="G_PROTEIN_RECEP_F2_4"/>
    <property type="match status" value="1"/>
</dbReference>
<keyword evidence="4 5" id="KW-0472">Membrane</keyword>
<dbReference type="AlphaFoldDB" id="A0A8B6DYC9"/>
<keyword evidence="2 5" id="KW-0812">Transmembrane</keyword>
<feature type="transmembrane region" description="Helical" evidence="5">
    <location>
        <begin position="99"/>
        <end position="119"/>
    </location>
</feature>
<dbReference type="GO" id="GO:0030552">
    <property type="term" value="F:cAMP binding"/>
    <property type="evidence" value="ECO:0007669"/>
    <property type="project" value="InterPro"/>
</dbReference>
<protein>
    <recommendedName>
        <fullName evidence="6">G-protein coupled receptors family 2 profile 2 domain-containing protein</fullName>
    </recommendedName>
</protein>
<dbReference type="GO" id="GO:0005886">
    <property type="term" value="C:plasma membrane"/>
    <property type="evidence" value="ECO:0007669"/>
    <property type="project" value="TreeGrafter"/>
</dbReference>
<evidence type="ECO:0000256" key="3">
    <source>
        <dbReference type="ARBA" id="ARBA00022989"/>
    </source>
</evidence>
<evidence type="ECO:0000313" key="8">
    <source>
        <dbReference type="Proteomes" id="UP000596742"/>
    </source>
</evidence>
<proteinExistence type="predicted"/>